<proteinExistence type="predicted"/>
<protein>
    <submittedName>
        <fullName evidence="1">Uncharacterized protein</fullName>
    </submittedName>
</protein>
<reference evidence="1" key="2">
    <citation type="journal article" date="2015" name="Data Brief">
        <title>Shoot transcriptome of the giant reed, Arundo donax.</title>
        <authorList>
            <person name="Barrero R.A."/>
            <person name="Guerrero F.D."/>
            <person name="Moolhuijzen P."/>
            <person name="Goolsby J.A."/>
            <person name="Tidwell J."/>
            <person name="Bellgard S.E."/>
            <person name="Bellgard M.I."/>
        </authorList>
    </citation>
    <scope>NUCLEOTIDE SEQUENCE</scope>
    <source>
        <tissue evidence="1">Shoot tissue taken approximately 20 cm above the soil surface</tissue>
    </source>
</reference>
<dbReference type="AlphaFoldDB" id="A0A0A9ALT7"/>
<evidence type="ECO:0000313" key="1">
    <source>
        <dbReference type="EMBL" id="JAD52639.1"/>
    </source>
</evidence>
<sequence length="43" mass="4823">MLHKASIYGLIHSVKLLFPLNISLPQVSRISAKTNLYLLSLTK</sequence>
<dbReference type="EMBL" id="GBRH01245256">
    <property type="protein sequence ID" value="JAD52639.1"/>
    <property type="molecule type" value="Transcribed_RNA"/>
</dbReference>
<accession>A0A0A9ALT7</accession>
<name>A0A0A9ALT7_ARUDO</name>
<organism evidence="1">
    <name type="scientific">Arundo donax</name>
    <name type="common">Giant reed</name>
    <name type="synonym">Donax arundinaceus</name>
    <dbReference type="NCBI Taxonomy" id="35708"/>
    <lineage>
        <taxon>Eukaryota</taxon>
        <taxon>Viridiplantae</taxon>
        <taxon>Streptophyta</taxon>
        <taxon>Embryophyta</taxon>
        <taxon>Tracheophyta</taxon>
        <taxon>Spermatophyta</taxon>
        <taxon>Magnoliopsida</taxon>
        <taxon>Liliopsida</taxon>
        <taxon>Poales</taxon>
        <taxon>Poaceae</taxon>
        <taxon>PACMAD clade</taxon>
        <taxon>Arundinoideae</taxon>
        <taxon>Arundineae</taxon>
        <taxon>Arundo</taxon>
    </lineage>
</organism>
<reference evidence="1" key="1">
    <citation type="submission" date="2014-09" db="EMBL/GenBank/DDBJ databases">
        <authorList>
            <person name="Magalhaes I.L.F."/>
            <person name="Oliveira U."/>
            <person name="Santos F.R."/>
            <person name="Vidigal T.H.D.A."/>
            <person name="Brescovit A.D."/>
            <person name="Santos A.J."/>
        </authorList>
    </citation>
    <scope>NUCLEOTIDE SEQUENCE</scope>
    <source>
        <tissue evidence="1">Shoot tissue taken approximately 20 cm above the soil surface</tissue>
    </source>
</reference>